<evidence type="ECO:0000256" key="7">
    <source>
        <dbReference type="HAMAP-Rule" id="MF_00412"/>
    </source>
</evidence>
<comment type="caution">
    <text evidence="10">The sequence shown here is derived from an EMBL/GenBank/DDBJ whole genome shotgun (WGS) entry which is preliminary data.</text>
</comment>
<protein>
    <recommendedName>
        <fullName evidence="7">Gamma-glutamyl phosphate reductase</fullName>
        <shortName evidence="7">GPR</shortName>
        <ecNumber evidence="7">1.2.1.41</ecNumber>
    </recommendedName>
    <alternativeName>
        <fullName evidence="7">Glutamate-5-semialdehyde dehydrogenase</fullName>
    </alternativeName>
    <alternativeName>
        <fullName evidence="7">Glutamyl-gamma-semialdehyde dehydrogenase</fullName>
        <shortName evidence="7">GSA dehydrogenase</shortName>
    </alternativeName>
</protein>
<comment type="similarity">
    <text evidence="7">Belongs to the gamma-glutamyl phosphate reductase family.</text>
</comment>
<evidence type="ECO:0000313" key="11">
    <source>
        <dbReference type="Proteomes" id="UP000031552"/>
    </source>
</evidence>
<dbReference type="STRING" id="1437425.CSEC_0802"/>
<sequence>MNVEQLAKKAKLSCPQMAKASDKQKNEALMKLISLLKEEEKAILEANQKDIDEAIKKGLREALIDRLSLQNRIKGLIADIEKVIELPDPIGECFEKYRHHDLEIEKCRTPIGVIGVIYESRPNVTLDISVLCLKSGNACILRGGSETLRTNIELSRLIRKALSQSGLPENAVQLISTSDRSEVLKMLRLHDFIDLIIPRGGEALHRYCRENSTIPVITGGIGICHLFVDETADLEKSLKVIINAKTQRPSVCNALDTLLVHEAIASSFIPKVADILKSLGVSFKLDAKSLEYVKDTTPASLAEEKDWDTEWLSLVLGIKVVKNCDEAISHILLHSTGHSDGILTENRKNAEDFVASIDSAAVYVNASTRFTDGSQLGLGSEVAISTQKLHARGPMGLKELTSYKWIIRGDYAIRK</sequence>
<dbReference type="GO" id="GO:0055129">
    <property type="term" value="P:L-proline biosynthetic process"/>
    <property type="evidence" value="ECO:0007669"/>
    <property type="project" value="UniProtKB-UniRule"/>
</dbReference>
<dbReference type="InterPro" id="IPR015590">
    <property type="entry name" value="Aldehyde_DH_dom"/>
</dbReference>
<dbReference type="Gene3D" id="3.40.605.10">
    <property type="entry name" value="Aldehyde Dehydrogenase, Chain A, domain 1"/>
    <property type="match status" value="1"/>
</dbReference>
<evidence type="ECO:0000259" key="9">
    <source>
        <dbReference type="Pfam" id="PF00171"/>
    </source>
</evidence>
<feature type="coiled-coil region" evidence="8">
    <location>
        <begin position="29"/>
        <end position="57"/>
    </location>
</feature>
<dbReference type="FunFam" id="3.40.309.10:FF:000006">
    <property type="entry name" value="Gamma-glutamyl phosphate reductase"/>
    <property type="match status" value="1"/>
</dbReference>
<dbReference type="InterPro" id="IPR000965">
    <property type="entry name" value="GPR_dom"/>
</dbReference>
<dbReference type="Proteomes" id="UP000031552">
    <property type="component" value="Unassembled WGS sequence"/>
</dbReference>
<dbReference type="RefSeq" id="WP_041017083.1">
    <property type="nucleotide sequence ID" value="NZ_CCEJ010000003.1"/>
</dbReference>
<dbReference type="PROSITE" id="PS01223">
    <property type="entry name" value="PROA"/>
    <property type="match status" value="1"/>
</dbReference>
<dbReference type="Pfam" id="PF00171">
    <property type="entry name" value="Aldedh"/>
    <property type="match status" value="1"/>
</dbReference>
<dbReference type="UniPathway" id="UPA00098">
    <property type="reaction ID" value="UER00360"/>
</dbReference>
<keyword evidence="3 7" id="KW-0641">Proline biosynthesis</keyword>
<dbReference type="PIRSF" id="PIRSF000151">
    <property type="entry name" value="GPR"/>
    <property type="match status" value="1"/>
</dbReference>
<dbReference type="GO" id="GO:0004350">
    <property type="term" value="F:glutamate-5-semialdehyde dehydrogenase activity"/>
    <property type="evidence" value="ECO:0007669"/>
    <property type="project" value="UniProtKB-UniRule"/>
</dbReference>
<dbReference type="HAMAP" id="MF_00412">
    <property type="entry name" value="ProA"/>
    <property type="match status" value="1"/>
</dbReference>
<keyword evidence="8" id="KW-0175">Coiled coil</keyword>
<keyword evidence="4 7" id="KW-0521">NADP</keyword>
<dbReference type="InterPro" id="IPR016163">
    <property type="entry name" value="Ald_DH_C"/>
</dbReference>
<keyword evidence="2 7" id="KW-0028">Amino-acid biosynthesis</keyword>
<comment type="function">
    <text evidence="7">Catalyzes the NADPH-dependent reduction of L-glutamate 5-phosphate into L-glutamate 5-semialdehyde and phosphate. The product spontaneously undergoes cyclization to form 1-pyrroline-5-carboxylate.</text>
</comment>
<dbReference type="GO" id="GO:0050661">
    <property type="term" value="F:NADP binding"/>
    <property type="evidence" value="ECO:0007669"/>
    <property type="project" value="InterPro"/>
</dbReference>
<reference evidence="10" key="1">
    <citation type="submission" date="2013-12" db="EMBL/GenBank/DDBJ databases">
        <authorList>
            <person name="Linke B."/>
        </authorList>
    </citation>
    <scope>NUCLEOTIDE SEQUENCE [LARGE SCALE GENOMIC DNA]</scope>
    <source>
        <strain evidence="10">CRIB-18</strain>
    </source>
</reference>
<dbReference type="eggNOG" id="COG0014">
    <property type="taxonomic scope" value="Bacteria"/>
</dbReference>
<dbReference type="PANTHER" id="PTHR11063">
    <property type="entry name" value="GLUTAMATE SEMIALDEHYDE DEHYDROGENASE"/>
    <property type="match status" value="1"/>
</dbReference>
<dbReference type="NCBIfam" id="NF001221">
    <property type="entry name" value="PRK00197.1"/>
    <property type="match status" value="1"/>
</dbReference>
<dbReference type="InterPro" id="IPR012134">
    <property type="entry name" value="Glu-5-SA_DH"/>
</dbReference>
<comment type="catalytic activity">
    <reaction evidence="6 7">
        <text>L-glutamate 5-semialdehyde + phosphate + NADP(+) = L-glutamyl 5-phosphate + NADPH + H(+)</text>
        <dbReference type="Rhea" id="RHEA:19541"/>
        <dbReference type="ChEBI" id="CHEBI:15378"/>
        <dbReference type="ChEBI" id="CHEBI:43474"/>
        <dbReference type="ChEBI" id="CHEBI:57783"/>
        <dbReference type="ChEBI" id="CHEBI:58066"/>
        <dbReference type="ChEBI" id="CHEBI:58274"/>
        <dbReference type="ChEBI" id="CHEBI:58349"/>
        <dbReference type="EC" id="1.2.1.41"/>
    </reaction>
</comment>
<dbReference type="AlphaFoldDB" id="A0A090CYN8"/>
<name>A0A090CYN8_9BACT</name>
<dbReference type="SUPFAM" id="SSF53720">
    <property type="entry name" value="ALDH-like"/>
    <property type="match status" value="1"/>
</dbReference>
<evidence type="ECO:0000256" key="5">
    <source>
        <dbReference type="ARBA" id="ARBA00023002"/>
    </source>
</evidence>
<dbReference type="InterPro" id="IPR020593">
    <property type="entry name" value="G-glutamylP_reductase_CS"/>
</dbReference>
<dbReference type="OrthoDB" id="9809970at2"/>
<reference evidence="10" key="2">
    <citation type="submission" date="2014-09" db="EMBL/GenBank/DDBJ databases">
        <title>Criblamydia sequanensis harbors a mega-plasmid encoding arsenite resistance.</title>
        <authorList>
            <person name="Bertelli C."/>
            <person name="Goesmann A."/>
            <person name="Greub G."/>
        </authorList>
    </citation>
    <scope>NUCLEOTIDE SEQUENCE [LARGE SCALE GENOMIC DNA]</scope>
    <source>
        <strain evidence="10">CRIB-18</strain>
    </source>
</reference>
<comment type="subcellular location">
    <subcellularLocation>
        <location evidence="7">Cytoplasm</location>
    </subcellularLocation>
</comment>
<comment type="pathway">
    <text evidence="1 7">Amino-acid biosynthesis; L-proline biosynthesis; L-glutamate 5-semialdehyde from L-glutamate: step 2/2.</text>
</comment>
<dbReference type="EC" id="1.2.1.41" evidence="7"/>
<dbReference type="InterPro" id="IPR016162">
    <property type="entry name" value="Ald_DH_N"/>
</dbReference>
<organism evidence="10 11">
    <name type="scientific">Candidatus Criblamydia sequanensis CRIB-18</name>
    <dbReference type="NCBI Taxonomy" id="1437425"/>
    <lineage>
        <taxon>Bacteria</taxon>
        <taxon>Pseudomonadati</taxon>
        <taxon>Chlamydiota</taxon>
        <taxon>Chlamydiia</taxon>
        <taxon>Parachlamydiales</taxon>
        <taxon>Candidatus Criblamydiaceae</taxon>
        <taxon>Candidatus Criblamydia</taxon>
    </lineage>
</organism>
<keyword evidence="7" id="KW-0963">Cytoplasm</keyword>
<evidence type="ECO:0000256" key="3">
    <source>
        <dbReference type="ARBA" id="ARBA00022650"/>
    </source>
</evidence>
<dbReference type="Gene3D" id="3.40.309.10">
    <property type="entry name" value="Aldehyde Dehydrogenase, Chain A, domain 2"/>
    <property type="match status" value="1"/>
</dbReference>
<dbReference type="PANTHER" id="PTHR11063:SF8">
    <property type="entry name" value="DELTA-1-PYRROLINE-5-CARBOXYLATE SYNTHASE"/>
    <property type="match status" value="1"/>
</dbReference>
<evidence type="ECO:0000256" key="8">
    <source>
        <dbReference type="SAM" id="Coils"/>
    </source>
</evidence>
<keyword evidence="11" id="KW-1185">Reference proteome</keyword>
<gene>
    <name evidence="7 10" type="primary">proA</name>
    <name evidence="10" type="ORF">CSEC_0802</name>
</gene>
<dbReference type="EMBL" id="CCEJ010000003">
    <property type="protein sequence ID" value="CDR33631.1"/>
    <property type="molecule type" value="Genomic_DNA"/>
</dbReference>
<evidence type="ECO:0000256" key="2">
    <source>
        <dbReference type="ARBA" id="ARBA00022605"/>
    </source>
</evidence>
<evidence type="ECO:0000256" key="4">
    <source>
        <dbReference type="ARBA" id="ARBA00022857"/>
    </source>
</evidence>
<dbReference type="InterPro" id="IPR016161">
    <property type="entry name" value="Ald_DH/histidinol_DH"/>
</dbReference>
<proteinExistence type="inferred from homology"/>
<dbReference type="NCBIfam" id="TIGR00407">
    <property type="entry name" value="proA"/>
    <property type="match status" value="1"/>
</dbReference>
<dbReference type="GO" id="GO:0005737">
    <property type="term" value="C:cytoplasm"/>
    <property type="evidence" value="ECO:0007669"/>
    <property type="project" value="UniProtKB-SubCell"/>
</dbReference>
<dbReference type="CDD" id="cd07079">
    <property type="entry name" value="ALDH_F18-19_ProA-GPR"/>
    <property type="match status" value="1"/>
</dbReference>
<accession>A0A090CYN8</accession>
<keyword evidence="5 7" id="KW-0560">Oxidoreductase</keyword>
<feature type="domain" description="Aldehyde dehydrogenase" evidence="9">
    <location>
        <begin position="2"/>
        <end position="286"/>
    </location>
</feature>
<evidence type="ECO:0000256" key="6">
    <source>
        <dbReference type="ARBA" id="ARBA00049024"/>
    </source>
</evidence>
<evidence type="ECO:0000256" key="1">
    <source>
        <dbReference type="ARBA" id="ARBA00004985"/>
    </source>
</evidence>
<evidence type="ECO:0000313" key="10">
    <source>
        <dbReference type="EMBL" id="CDR33631.1"/>
    </source>
</evidence>